<gene>
    <name evidence="3" type="ORF">SAMN05428957_10248</name>
</gene>
<dbReference type="CDD" id="cd07012">
    <property type="entry name" value="PBP2_Bug_TTT"/>
    <property type="match status" value="1"/>
</dbReference>
<protein>
    <submittedName>
        <fullName evidence="3">Tripartite-type tricarboxylate transporter, receptor component TctC</fullName>
    </submittedName>
</protein>
<evidence type="ECO:0000256" key="2">
    <source>
        <dbReference type="SAM" id="SignalP"/>
    </source>
</evidence>
<feature type="chain" id="PRO_5011701671" evidence="2">
    <location>
        <begin position="27"/>
        <end position="331"/>
    </location>
</feature>
<dbReference type="SUPFAM" id="SSF53850">
    <property type="entry name" value="Periplasmic binding protein-like II"/>
    <property type="match status" value="1"/>
</dbReference>
<keyword evidence="3" id="KW-0675">Receptor</keyword>
<dbReference type="RefSeq" id="WP_091566600.1">
    <property type="nucleotide sequence ID" value="NZ_FNHP01000002.1"/>
</dbReference>
<sequence length="331" mass="34463">MFTRMLHTGAAALAALALALPLAAHSQGAAPAAPFKASKPMHIVAPSSPGGILDQTSRLVAKALTDIVGQPVIVDNHPGAGGTIGIQTMLRADPDGHTLVMGSLGPNAANYTLQDKLPYAYTDLTPVINVLAMPDVVVVNPQLPVKNVAELKAYADRKEGGVSMAVSTSGSSGHLAGAMLNQRAGIKAVDVVYRGAAPALTDLIGGQVDYMVDNLITALPQIRAGKLRAIAVTTRERSAELPDVPTLMELGYRDFDVSVWLGLFVSSKTPAATVQALNAALNQALADPQVRKTIAQQGGRAVGGSQQDFASFVQAEKTRWAEVIRAGNIKP</sequence>
<dbReference type="Gene3D" id="3.40.190.10">
    <property type="entry name" value="Periplasmic binding protein-like II"/>
    <property type="match status" value="1"/>
</dbReference>
<feature type="signal peptide" evidence="2">
    <location>
        <begin position="1"/>
        <end position="26"/>
    </location>
</feature>
<accession>A0A1G9Q439</accession>
<dbReference type="InterPro" id="IPR042100">
    <property type="entry name" value="Bug_dom1"/>
</dbReference>
<name>A0A1G9Q439_9BURK</name>
<dbReference type="Gene3D" id="3.40.190.150">
    <property type="entry name" value="Bordetella uptake gene, domain 1"/>
    <property type="match status" value="1"/>
</dbReference>
<reference evidence="4" key="1">
    <citation type="submission" date="2016-10" db="EMBL/GenBank/DDBJ databases">
        <authorList>
            <person name="Varghese N."/>
            <person name="Submissions S."/>
        </authorList>
    </citation>
    <scope>NUCLEOTIDE SEQUENCE [LARGE SCALE GENOMIC DNA]</scope>
    <source>
        <strain evidence="4">EPL6</strain>
    </source>
</reference>
<evidence type="ECO:0000313" key="4">
    <source>
        <dbReference type="Proteomes" id="UP000198552"/>
    </source>
</evidence>
<proteinExistence type="inferred from homology"/>
<dbReference type="PIRSF" id="PIRSF017082">
    <property type="entry name" value="YflP"/>
    <property type="match status" value="1"/>
</dbReference>
<dbReference type="PANTHER" id="PTHR42928">
    <property type="entry name" value="TRICARBOXYLATE-BINDING PROTEIN"/>
    <property type="match status" value="1"/>
</dbReference>
<keyword evidence="2" id="KW-0732">Signal</keyword>
<dbReference type="AlphaFoldDB" id="A0A1G9Q439"/>
<dbReference type="Pfam" id="PF03401">
    <property type="entry name" value="TctC"/>
    <property type="match status" value="1"/>
</dbReference>
<dbReference type="PANTHER" id="PTHR42928:SF5">
    <property type="entry name" value="BLR1237 PROTEIN"/>
    <property type="match status" value="1"/>
</dbReference>
<dbReference type="InterPro" id="IPR005064">
    <property type="entry name" value="BUG"/>
</dbReference>
<organism evidence="3 4">
    <name type="scientific">Oryzisolibacter propanilivorax</name>
    <dbReference type="NCBI Taxonomy" id="1527607"/>
    <lineage>
        <taxon>Bacteria</taxon>
        <taxon>Pseudomonadati</taxon>
        <taxon>Pseudomonadota</taxon>
        <taxon>Betaproteobacteria</taxon>
        <taxon>Burkholderiales</taxon>
        <taxon>Comamonadaceae</taxon>
        <taxon>Oryzisolibacter</taxon>
    </lineage>
</organism>
<dbReference type="Proteomes" id="UP000198552">
    <property type="component" value="Unassembled WGS sequence"/>
</dbReference>
<evidence type="ECO:0000256" key="1">
    <source>
        <dbReference type="ARBA" id="ARBA00006987"/>
    </source>
</evidence>
<comment type="similarity">
    <text evidence="1">Belongs to the UPF0065 (bug) family.</text>
</comment>
<dbReference type="EMBL" id="FNHP01000002">
    <property type="protein sequence ID" value="SDM05683.1"/>
    <property type="molecule type" value="Genomic_DNA"/>
</dbReference>
<keyword evidence="4" id="KW-1185">Reference proteome</keyword>
<dbReference type="STRING" id="1527607.SAMN05428957_10248"/>
<evidence type="ECO:0000313" key="3">
    <source>
        <dbReference type="EMBL" id="SDM05683.1"/>
    </source>
</evidence>
<dbReference type="OrthoDB" id="8893315at2"/>